<keyword evidence="3" id="KW-0479">Metal-binding</keyword>
<dbReference type="SFLD" id="SFLDS00029">
    <property type="entry name" value="Radical_SAM"/>
    <property type="match status" value="1"/>
</dbReference>
<dbReference type="CDD" id="cd01335">
    <property type="entry name" value="Radical_SAM"/>
    <property type="match status" value="1"/>
</dbReference>
<feature type="domain" description="Radical SAM core" evidence="6">
    <location>
        <begin position="30"/>
        <end position="265"/>
    </location>
</feature>
<evidence type="ECO:0000256" key="4">
    <source>
        <dbReference type="ARBA" id="ARBA00023004"/>
    </source>
</evidence>
<dbReference type="RefSeq" id="WP_089283621.1">
    <property type="nucleotide sequence ID" value="NZ_FZOJ01000014.1"/>
</dbReference>
<dbReference type="AlphaFoldDB" id="A0A239FVM5"/>
<dbReference type="SMART" id="SM00729">
    <property type="entry name" value="Elp3"/>
    <property type="match status" value="1"/>
</dbReference>
<dbReference type="Pfam" id="PF04055">
    <property type="entry name" value="Radical_SAM"/>
    <property type="match status" value="1"/>
</dbReference>
<evidence type="ECO:0000256" key="1">
    <source>
        <dbReference type="ARBA" id="ARBA00017228"/>
    </source>
</evidence>
<dbReference type="SFLD" id="SFLDG01082">
    <property type="entry name" value="B12-binding_domain_containing"/>
    <property type="match status" value="1"/>
</dbReference>
<dbReference type="Proteomes" id="UP000198304">
    <property type="component" value="Unassembled WGS sequence"/>
</dbReference>
<evidence type="ECO:0000256" key="3">
    <source>
        <dbReference type="ARBA" id="ARBA00022723"/>
    </source>
</evidence>
<evidence type="ECO:0000313" key="7">
    <source>
        <dbReference type="EMBL" id="SNS61226.1"/>
    </source>
</evidence>
<dbReference type="PANTHER" id="PTHR13932:SF5">
    <property type="entry name" value="RADICAL S-ADENOSYL METHIONINE DOMAIN-CONTAINING PROTEIN 1, MITOCHONDRIAL"/>
    <property type="match status" value="1"/>
</dbReference>
<sequence>MITDLLRRIVLGKKEKFMFKRYEEGLIDFNRIDREIGIYIHIPFCRSLCPYCPYNKTLYAGEEAKAYKKALIKELNLYRKNLGDAEITSIYFGGGTPTLLITEIREMVDFIKENYSFKGDIGIEIHPKEVSHHLLKELKEIGMNMVSLGVQTFKEDILQFLGRGYGVKEIEEAIATIKKYNFQCVDIDIMTNLPGQKLEDIQYDLKKVYSYGIDQVSIYPLIIFPMTEMDMDRIIKEKKLDRFSELEEKKILRMIDDISKETGYESSSIWTYSKNKENRYTSVTRESFVGFGAGASSHFGNYFYLNTFDVDAYIEALEKGTLPINIVNQMTEKEKMIFWIFWRCYDGVIDEDRFEDLFKKEMKREFRLLFTLLKVLGMARKEGNQYVLTQWGRFVYHFVEKQYSIYYLNNLWYQSMQQPWIEEVEI</sequence>
<dbReference type="GO" id="GO:0051539">
    <property type="term" value="F:4 iron, 4 sulfur cluster binding"/>
    <property type="evidence" value="ECO:0007669"/>
    <property type="project" value="TreeGrafter"/>
</dbReference>
<dbReference type="GO" id="GO:0046872">
    <property type="term" value="F:metal ion binding"/>
    <property type="evidence" value="ECO:0007669"/>
    <property type="project" value="UniProtKB-KW"/>
</dbReference>
<name>A0A239FVM5_9FIRM</name>
<dbReference type="InterPro" id="IPR058240">
    <property type="entry name" value="rSAM_sf"/>
</dbReference>
<protein>
    <recommendedName>
        <fullName evidence="1">Heme chaperone HemW</fullName>
    </recommendedName>
</protein>
<dbReference type="InterPro" id="IPR007197">
    <property type="entry name" value="rSAM"/>
</dbReference>
<accession>A0A239FVM5</accession>
<keyword evidence="2" id="KW-0949">S-adenosyl-L-methionine</keyword>
<dbReference type="GO" id="GO:0003824">
    <property type="term" value="F:catalytic activity"/>
    <property type="evidence" value="ECO:0007669"/>
    <property type="project" value="InterPro"/>
</dbReference>
<dbReference type="PANTHER" id="PTHR13932">
    <property type="entry name" value="COPROPORPHYRINIGEN III OXIDASE"/>
    <property type="match status" value="1"/>
</dbReference>
<dbReference type="Gene3D" id="3.20.20.70">
    <property type="entry name" value="Aldolase class I"/>
    <property type="match status" value="1"/>
</dbReference>
<keyword evidence="8" id="KW-1185">Reference proteome</keyword>
<dbReference type="OrthoDB" id="9808022at2"/>
<dbReference type="EMBL" id="FZOJ01000014">
    <property type="protein sequence ID" value="SNS61226.1"/>
    <property type="molecule type" value="Genomic_DNA"/>
</dbReference>
<dbReference type="SFLD" id="SFLDG01065">
    <property type="entry name" value="anaerobic_coproporphyrinogen-I"/>
    <property type="match status" value="1"/>
</dbReference>
<evidence type="ECO:0000256" key="2">
    <source>
        <dbReference type="ARBA" id="ARBA00022691"/>
    </source>
</evidence>
<dbReference type="InterPro" id="IPR034505">
    <property type="entry name" value="Coproporphyrinogen-III_oxidase"/>
</dbReference>
<evidence type="ECO:0000259" key="6">
    <source>
        <dbReference type="PROSITE" id="PS51918"/>
    </source>
</evidence>
<organism evidence="7 8">
    <name type="scientific">Anaerovirgula multivorans</name>
    <dbReference type="NCBI Taxonomy" id="312168"/>
    <lineage>
        <taxon>Bacteria</taxon>
        <taxon>Bacillati</taxon>
        <taxon>Bacillota</taxon>
        <taxon>Clostridia</taxon>
        <taxon>Peptostreptococcales</taxon>
        <taxon>Natronincolaceae</taxon>
        <taxon>Anaerovirgula</taxon>
    </lineage>
</organism>
<proteinExistence type="predicted"/>
<reference evidence="7 8" key="1">
    <citation type="submission" date="2017-06" db="EMBL/GenBank/DDBJ databases">
        <authorList>
            <person name="Kim H.J."/>
            <person name="Triplett B.A."/>
        </authorList>
    </citation>
    <scope>NUCLEOTIDE SEQUENCE [LARGE SCALE GENOMIC DNA]</scope>
    <source>
        <strain evidence="7 8">SCA</strain>
    </source>
</reference>
<dbReference type="InterPro" id="IPR013785">
    <property type="entry name" value="Aldolase_TIM"/>
</dbReference>
<gene>
    <name evidence="7" type="ORF">SAMN05446037_101473</name>
</gene>
<dbReference type="SUPFAM" id="SSF102114">
    <property type="entry name" value="Radical SAM enzymes"/>
    <property type="match status" value="1"/>
</dbReference>
<dbReference type="InterPro" id="IPR006638">
    <property type="entry name" value="Elp3/MiaA/NifB-like_rSAM"/>
</dbReference>
<evidence type="ECO:0000256" key="5">
    <source>
        <dbReference type="ARBA" id="ARBA00023014"/>
    </source>
</evidence>
<dbReference type="GO" id="GO:0006779">
    <property type="term" value="P:porphyrin-containing compound biosynthetic process"/>
    <property type="evidence" value="ECO:0007669"/>
    <property type="project" value="TreeGrafter"/>
</dbReference>
<dbReference type="GO" id="GO:0005737">
    <property type="term" value="C:cytoplasm"/>
    <property type="evidence" value="ECO:0007669"/>
    <property type="project" value="TreeGrafter"/>
</dbReference>
<keyword evidence="4" id="KW-0408">Iron</keyword>
<keyword evidence="5" id="KW-0411">Iron-sulfur</keyword>
<dbReference type="PROSITE" id="PS51918">
    <property type="entry name" value="RADICAL_SAM"/>
    <property type="match status" value="1"/>
</dbReference>
<evidence type="ECO:0000313" key="8">
    <source>
        <dbReference type="Proteomes" id="UP000198304"/>
    </source>
</evidence>